<gene>
    <name evidence="1" type="ORF">METSCH_G00240</name>
</gene>
<organism evidence="1 2">
    <name type="scientific">Metschnikowia aff. pulcherrima</name>
    <dbReference type="NCBI Taxonomy" id="2163413"/>
    <lineage>
        <taxon>Eukaryota</taxon>
        <taxon>Fungi</taxon>
        <taxon>Dikarya</taxon>
        <taxon>Ascomycota</taxon>
        <taxon>Saccharomycotina</taxon>
        <taxon>Pichiomycetes</taxon>
        <taxon>Metschnikowiaceae</taxon>
        <taxon>Metschnikowia</taxon>
    </lineage>
</organism>
<dbReference type="AlphaFoldDB" id="A0A4P6XXZ1"/>
<evidence type="ECO:0000313" key="1">
    <source>
        <dbReference type="EMBL" id="QBM90984.1"/>
    </source>
</evidence>
<protein>
    <submittedName>
        <fullName evidence="1">Uncharacterized protein</fullName>
    </submittedName>
</protein>
<keyword evidence="2" id="KW-1185">Reference proteome</keyword>
<name>A0A4P6XXZ1_9ASCO</name>
<sequence length="151" mass="16600">MKMSFEINSLRLKPSYYDYICQYIFSLLREFYTRHLSQTRPQTTIGLGCLDVGWVQHDSDGSTERLRRQVLLEVGSHDTVVAVGSGDLAPDDSHLGASDLSLTSVDVGNSLTKVELSLLWRLNTLKLDQGHVGVGDALGALVGNVLTLDVH</sequence>
<accession>A0A4P6XXZ1</accession>
<dbReference type="Proteomes" id="UP000292447">
    <property type="component" value="Chromosome VII"/>
</dbReference>
<evidence type="ECO:0000313" key="2">
    <source>
        <dbReference type="Proteomes" id="UP000292447"/>
    </source>
</evidence>
<proteinExistence type="predicted"/>
<reference evidence="2" key="1">
    <citation type="submission" date="2019-03" db="EMBL/GenBank/DDBJ databases">
        <title>Snf2 controls pulcherriminic acid biosynthesis and connects pigmentation and antifungal activity of the yeast Metschnikowia pulcherrima.</title>
        <authorList>
            <person name="Gore-Lloyd D."/>
            <person name="Sumann I."/>
            <person name="Brachmann A.O."/>
            <person name="Schneeberger K."/>
            <person name="Ortiz-Merino R.A."/>
            <person name="Moreno-Beltran M."/>
            <person name="Schlaefli M."/>
            <person name="Kirner P."/>
            <person name="Santos Kron A."/>
            <person name="Wolfe K.H."/>
            <person name="Piel J."/>
            <person name="Ahrens C.H."/>
            <person name="Henk D."/>
            <person name="Freimoser F.M."/>
        </authorList>
    </citation>
    <scope>NUCLEOTIDE SEQUENCE [LARGE SCALE GENOMIC DNA]</scope>
    <source>
        <strain evidence="2">APC 1.2</strain>
    </source>
</reference>
<dbReference type="EMBL" id="CP034462">
    <property type="protein sequence ID" value="QBM90984.1"/>
    <property type="molecule type" value="Genomic_DNA"/>
</dbReference>